<keyword evidence="1" id="KW-1133">Transmembrane helix</keyword>
<keyword evidence="1" id="KW-0472">Membrane</keyword>
<proteinExistence type="predicted"/>
<dbReference type="Proteomes" id="UP000021816">
    <property type="component" value="Unassembled WGS sequence"/>
</dbReference>
<dbReference type="AlphaFoldDB" id="A0A011NZ15"/>
<reference evidence="2 3" key="1">
    <citation type="submission" date="2014-02" db="EMBL/GenBank/DDBJ databases">
        <title>Expanding our view of genomic diversity in Candidatus Accumulibacter clades.</title>
        <authorList>
            <person name="Skennerton C.T."/>
            <person name="Barr J.J."/>
            <person name="Slater F.R."/>
            <person name="Bond P.L."/>
            <person name="Tyson G.W."/>
        </authorList>
    </citation>
    <scope>NUCLEOTIDE SEQUENCE [LARGE SCALE GENOMIC DNA]</scope>
    <source>
        <strain evidence="3">BA-92</strain>
    </source>
</reference>
<dbReference type="PATRIC" id="fig|1454003.3.peg.1765"/>
<sequence length="180" mass="19432">MGQINVEADELSLQDWTLLGYEAVAFPEQPTREIHAAGLALHFDAERRVGYNLWQVVLPLSVVVLLLLVDVAILPSLSGALELRSSDALDDKPHGAASRCGARARFLTMHVADAGHKLLNWALSAIAAPGCCNWASLVARASSPPPSSAPKHFDAMLYAKAKTDNLTGTKLKEIRRALEE</sequence>
<name>A0A011NZ15_9PROT</name>
<dbReference type="EMBL" id="JEMX01000030">
    <property type="protein sequence ID" value="EXI80571.1"/>
    <property type="molecule type" value="Genomic_DNA"/>
</dbReference>
<organism evidence="2 3">
    <name type="scientific">Candidatus Accumulibacter appositus</name>
    <dbReference type="NCBI Taxonomy" id="1454003"/>
    <lineage>
        <taxon>Bacteria</taxon>
        <taxon>Pseudomonadati</taxon>
        <taxon>Pseudomonadota</taxon>
        <taxon>Betaproteobacteria</taxon>
        <taxon>Candidatus Accumulibacter</taxon>
    </lineage>
</organism>
<dbReference type="STRING" id="1454003.AW10_01714"/>
<evidence type="ECO:0000256" key="1">
    <source>
        <dbReference type="SAM" id="Phobius"/>
    </source>
</evidence>
<feature type="transmembrane region" description="Helical" evidence="1">
    <location>
        <begin position="53"/>
        <end position="74"/>
    </location>
</feature>
<evidence type="ECO:0000313" key="3">
    <source>
        <dbReference type="Proteomes" id="UP000021816"/>
    </source>
</evidence>
<accession>A0A011NZ15</accession>
<gene>
    <name evidence="2" type="ORF">AW10_01714</name>
</gene>
<comment type="caution">
    <text evidence="2">The sequence shown here is derived from an EMBL/GenBank/DDBJ whole genome shotgun (WGS) entry which is preliminary data.</text>
</comment>
<keyword evidence="1" id="KW-0812">Transmembrane</keyword>
<evidence type="ECO:0000313" key="2">
    <source>
        <dbReference type="EMBL" id="EXI80571.1"/>
    </source>
</evidence>
<protein>
    <submittedName>
        <fullName evidence="2">Uncharacterized protein</fullName>
    </submittedName>
</protein>